<evidence type="ECO:0000256" key="3">
    <source>
        <dbReference type="ARBA" id="ARBA00022555"/>
    </source>
</evidence>
<keyword evidence="10" id="KW-0694">RNA-binding</keyword>
<comment type="similarity">
    <text evidence="1">Belongs to the ABC transporter superfamily. ABCF family. Translational throttle EttA subfamily.</text>
</comment>
<evidence type="ECO:0000256" key="7">
    <source>
        <dbReference type="ARBA" id="ARBA00022801"/>
    </source>
</evidence>
<proteinExistence type="inferred from homology"/>
<evidence type="ECO:0000313" key="16">
    <source>
        <dbReference type="Proteomes" id="UP000824023"/>
    </source>
</evidence>
<dbReference type="Pfam" id="PF12848">
    <property type="entry name" value="ABC_tran_Xtn"/>
    <property type="match status" value="1"/>
</dbReference>
<evidence type="ECO:0000259" key="14">
    <source>
        <dbReference type="PROSITE" id="PS50893"/>
    </source>
</evidence>
<dbReference type="GO" id="GO:0019843">
    <property type="term" value="F:rRNA binding"/>
    <property type="evidence" value="ECO:0007669"/>
    <property type="project" value="UniProtKB-KW"/>
</dbReference>
<evidence type="ECO:0000256" key="13">
    <source>
        <dbReference type="SAM" id="MobiDB-lite"/>
    </source>
</evidence>
<organism evidence="15 16">
    <name type="scientific">Candidatus Bacteroides merdipullorum</name>
    <dbReference type="NCBI Taxonomy" id="2838474"/>
    <lineage>
        <taxon>Bacteria</taxon>
        <taxon>Pseudomonadati</taxon>
        <taxon>Bacteroidota</taxon>
        <taxon>Bacteroidia</taxon>
        <taxon>Bacteroidales</taxon>
        <taxon>Bacteroidaceae</taxon>
        <taxon>Bacteroides</taxon>
    </lineage>
</organism>
<evidence type="ECO:0000256" key="8">
    <source>
        <dbReference type="ARBA" id="ARBA00022840"/>
    </source>
</evidence>
<keyword evidence="12" id="KW-0175">Coiled coil</keyword>
<dbReference type="EMBL" id="DXCK01000083">
    <property type="protein sequence ID" value="HIZ01781.1"/>
    <property type="molecule type" value="Genomic_DNA"/>
</dbReference>
<keyword evidence="5" id="KW-0677">Repeat</keyword>
<dbReference type="GO" id="GO:0006417">
    <property type="term" value="P:regulation of translation"/>
    <property type="evidence" value="ECO:0007669"/>
    <property type="project" value="UniProtKB-KW"/>
</dbReference>
<keyword evidence="3" id="KW-0820">tRNA-binding</keyword>
<feature type="domain" description="ABC transporter" evidence="14">
    <location>
        <begin position="5"/>
        <end position="248"/>
    </location>
</feature>
<dbReference type="CDD" id="cd03221">
    <property type="entry name" value="ABCF_EF-3"/>
    <property type="match status" value="2"/>
</dbReference>
<evidence type="ECO:0000313" key="15">
    <source>
        <dbReference type="EMBL" id="HIZ01781.1"/>
    </source>
</evidence>
<comment type="caution">
    <text evidence="15">The sequence shown here is derived from an EMBL/GenBank/DDBJ whole genome shotgun (WGS) entry which is preliminary data.</text>
</comment>
<reference evidence="15" key="1">
    <citation type="journal article" date="2021" name="PeerJ">
        <title>Extensive microbial diversity within the chicken gut microbiome revealed by metagenomics and culture.</title>
        <authorList>
            <person name="Gilroy R."/>
            <person name="Ravi A."/>
            <person name="Getino M."/>
            <person name="Pursley I."/>
            <person name="Horton D.L."/>
            <person name="Alikhan N.F."/>
            <person name="Baker D."/>
            <person name="Gharbi K."/>
            <person name="Hall N."/>
            <person name="Watson M."/>
            <person name="Adriaenssens E.M."/>
            <person name="Foster-Nyarko E."/>
            <person name="Jarju S."/>
            <person name="Secka A."/>
            <person name="Antonio M."/>
            <person name="Oren A."/>
            <person name="Chaudhuri R.R."/>
            <person name="La Ragione R."/>
            <person name="Hildebrand F."/>
            <person name="Pallen M.J."/>
        </authorList>
    </citation>
    <scope>NUCLEOTIDE SEQUENCE</scope>
    <source>
        <strain evidence="15">ChiHjej12B11-24981</strain>
    </source>
</reference>
<evidence type="ECO:0000256" key="2">
    <source>
        <dbReference type="ARBA" id="ARBA00022490"/>
    </source>
</evidence>
<dbReference type="Pfam" id="PF00005">
    <property type="entry name" value="ABC_tran"/>
    <property type="match status" value="2"/>
</dbReference>
<dbReference type="InterPro" id="IPR032524">
    <property type="entry name" value="ABC_tran_C"/>
</dbReference>
<dbReference type="InterPro" id="IPR051309">
    <property type="entry name" value="ABCF_ATPase"/>
</dbReference>
<keyword evidence="11" id="KW-0648">Protein biosynthesis</keyword>
<keyword evidence="7" id="KW-0378">Hydrolase</keyword>
<evidence type="ECO:0000256" key="5">
    <source>
        <dbReference type="ARBA" id="ARBA00022737"/>
    </source>
</evidence>
<keyword evidence="6" id="KW-0547">Nucleotide-binding</keyword>
<dbReference type="PROSITE" id="PS50893">
    <property type="entry name" value="ABC_TRANSPORTER_2"/>
    <property type="match status" value="2"/>
</dbReference>
<evidence type="ECO:0000256" key="1">
    <source>
        <dbReference type="ARBA" id="ARBA00005868"/>
    </source>
</evidence>
<reference evidence="15" key="2">
    <citation type="submission" date="2021-04" db="EMBL/GenBank/DDBJ databases">
        <authorList>
            <person name="Gilroy R."/>
        </authorList>
    </citation>
    <scope>NUCLEOTIDE SEQUENCE</scope>
    <source>
        <strain evidence="15">ChiHjej12B11-24981</strain>
    </source>
</reference>
<dbReference type="InterPro" id="IPR027417">
    <property type="entry name" value="P-loop_NTPase"/>
</dbReference>
<evidence type="ECO:0000256" key="10">
    <source>
        <dbReference type="ARBA" id="ARBA00022884"/>
    </source>
</evidence>
<dbReference type="GO" id="GO:0003677">
    <property type="term" value="F:DNA binding"/>
    <property type="evidence" value="ECO:0007669"/>
    <property type="project" value="InterPro"/>
</dbReference>
<feature type="region of interest" description="Disordered" evidence="13">
    <location>
        <begin position="531"/>
        <end position="556"/>
    </location>
</feature>
<dbReference type="Gene3D" id="3.40.50.300">
    <property type="entry name" value="P-loop containing nucleotide triphosphate hydrolases"/>
    <property type="match status" value="2"/>
</dbReference>
<accession>A0A9D2A5F4</accession>
<evidence type="ECO:0000256" key="4">
    <source>
        <dbReference type="ARBA" id="ARBA00022730"/>
    </source>
</evidence>
<dbReference type="InterPro" id="IPR003439">
    <property type="entry name" value="ABC_transporter-like_ATP-bd"/>
</dbReference>
<dbReference type="AlphaFoldDB" id="A0A9D2A5F4"/>
<keyword evidence="8 15" id="KW-0067">ATP-binding</keyword>
<dbReference type="PANTHER" id="PTHR42855:SF1">
    <property type="entry name" value="ABC TRANSPORTER DOMAIN-CONTAINING PROTEIN"/>
    <property type="match status" value="1"/>
</dbReference>
<gene>
    <name evidence="15" type="ORF">H9819_05940</name>
</gene>
<dbReference type="GO" id="GO:0005524">
    <property type="term" value="F:ATP binding"/>
    <property type="evidence" value="ECO:0007669"/>
    <property type="project" value="UniProtKB-KW"/>
</dbReference>
<feature type="domain" description="ABC transporter" evidence="14">
    <location>
        <begin position="313"/>
        <end position="531"/>
    </location>
</feature>
<dbReference type="Proteomes" id="UP000824023">
    <property type="component" value="Unassembled WGS sequence"/>
</dbReference>
<evidence type="ECO:0000256" key="12">
    <source>
        <dbReference type="SAM" id="Coils"/>
    </source>
</evidence>
<dbReference type="Pfam" id="PF16326">
    <property type="entry name" value="ABC_tran_CTD"/>
    <property type="match status" value="1"/>
</dbReference>
<keyword evidence="2" id="KW-0963">Cytoplasm</keyword>
<dbReference type="InterPro" id="IPR032781">
    <property type="entry name" value="ABC_tran_Xtn"/>
</dbReference>
<sequence>MSPILQVENLTKSFGDLVLFENISFGLAEGQRVGLIAKNGSGKSTLLNILSGKEGYDEGKISFRRDLRVGYLEQSPSYPEELTVLEACFHHGNTTVDLIKDYERCMETEGHPGLDELLVRMDHEKAWDYEQKAKQILSQLKIRDFNQQVKHLSGGQLKRVALANTLITEPDLLILDEPTNHLDLDMTEWLEEYLRRTNLTLLMVTHDRYFLDRVCSEIIEIDNRTIYSYKGNYSYYLEKRQERIDAKTVEVERANNLYRTELEWMRRMPQARGHKARYREEAFYELEKVAKQRFHDANVKLDVKASYIGNKIFEADHLCKAFGDLKILDDFSYIFARYEKMGIVGNNGTGKSTFIKILMGLVKPDSGTLDIGETVRFGYYSQDGLQFNEQMKVIDVVQDIAEVIELGNGRRLTASQFLQHFLFTPETQHSYVYKLSGGERRRLYLCTVLMRNPNFLVLDEPTNDLDIVTLQVLEEYLQGFKGCVIVVSHDRYFMDKVVDHLLVFNGGGDIRDFPGNYTQYREWKEAKARHDKEQQAVAKPQAAAKPARTRQDEKRRMSFKERREFEQLEKEIAELEAEKKAIEDALCSGTLSVDELTEKSRRLPQLTDLIDEKTMRWLELSEME</sequence>
<dbReference type="Gene3D" id="1.10.287.380">
    <property type="entry name" value="Valyl-tRNA synthetase, C-terminal domain"/>
    <property type="match status" value="1"/>
</dbReference>
<dbReference type="PANTHER" id="PTHR42855">
    <property type="entry name" value="ABC TRANSPORTER ATP-BINDING SUBUNIT"/>
    <property type="match status" value="1"/>
</dbReference>
<keyword evidence="9" id="KW-0810">Translation regulation</keyword>
<dbReference type="InterPro" id="IPR003593">
    <property type="entry name" value="AAA+_ATPase"/>
</dbReference>
<name>A0A9D2A5F4_9BACE</name>
<evidence type="ECO:0000256" key="11">
    <source>
        <dbReference type="ARBA" id="ARBA00022917"/>
    </source>
</evidence>
<dbReference type="FunFam" id="3.40.50.300:FF:000011">
    <property type="entry name" value="Putative ABC transporter ATP-binding component"/>
    <property type="match status" value="1"/>
</dbReference>
<dbReference type="GO" id="GO:0016887">
    <property type="term" value="F:ATP hydrolysis activity"/>
    <property type="evidence" value="ECO:0007669"/>
    <property type="project" value="InterPro"/>
</dbReference>
<dbReference type="SMART" id="SM00382">
    <property type="entry name" value="AAA"/>
    <property type="match status" value="2"/>
</dbReference>
<dbReference type="FunFam" id="3.40.50.300:FF:000183">
    <property type="entry name" value="ABC transporter ATP-binding protein yjjK"/>
    <property type="match status" value="1"/>
</dbReference>
<dbReference type="InterPro" id="IPR037118">
    <property type="entry name" value="Val-tRNA_synth_C_sf"/>
</dbReference>
<feature type="compositionally biased region" description="Low complexity" evidence="13">
    <location>
        <begin position="535"/>
        <end position="546"/>
    </location>
</feature>
<evidence type="ECO:0000256" key="6">
    <source>
        <dbReference type="ARBA" id="ARBA00022741"/>
    </source>
</evidence>
<dbReference type="GO" id="GO:0000049">
    <property type="term" value="F:tRNA binding"/>
    <property type="evidence" value="ECO:0007669"/>
    <property type="project" value="UniProtKB-KW"/>
</dbReference>
<dbReference type="SUPFAM" id="SSF52540">
    <property type="entry name" value="P-loop containing nucleoside triphosphate hydrolases"/>
    <property type="match status" value="2"/>
</dbReference>
<dbReference type="PROSITE" id="PS00211">
    <property type="entry name" value="ABC_TRANSPORTER_1"/>
    <property type="match status" value="1"/>
</dbReference>
<evidence type="ECO:0000256" key="9">
    <source>
        <dbReference type="ARBA" id="ARBA00022845"/>
    </source>
</evidence>
<keyword evidence="4" id="KW-0699">rRNA-binding</keyword>
<feature type="coiled-coil region" evidence="12">
    <location>
        <begin position="558"/>
        <end position="585"/>
    </location>
</feature>
<protein>
    <submittedName>
        <fullName evidence="15">ABC-F family ATP-binding cassette domain-containing protein</fullName>
    </submittedName>
</protein>
<dbReference type="InterPro" id="IPR017871">
    <property type="entry name" value="ABC_transporter-like_CS"/>
</dbReference>
<dbReference type="GO" id="GO:0006412">
    <property type="term" value="P:translation"/>
    <property type="evidence" value="ECO:0007669"/>
    <property type="project" value="UniProtKB-KW"/>
</dbReference>